<dbReference type="HAMAP" id="MF_03029">
    <property type="entry name" value="WDR12"/>
    <property type="match status" value="1"/>
</dbReference>
<evidence type="ECO:0000256" key="3">
    <source>
        <dbReference type="ARBA" id="ARBA00022574"/>
    </source>
</evidence>
<dbReference type="InterPro" id="IPR019775">
    <property type="entry name" value="WD40_repeat_CS"/>
</dbReference>
<feature type="repeat" description="WD" evidence="7">
    <location>
        <begin position="377"/>
        <end position="419"/>
    </location>
</feature>
<dbReference type="PROSITE" id="PS00678">
    <property type="entry name" value="WD_REPEATS_1"/>
    <property type="match status" value="2"/>
</dbReference>
<dbReference type="Proteomes" id="UP000077202">
    <property type="component" value="Unassembled WGS sequence"/>
</dbReference>
<comment type="similarity">
    <text evidence="6">Belongs to the WD repeat WDR12/YTM1 family.</text>
</comment>
<comment type="function">
    <text evidence="6">Required for maturation of ribosomal RNAs and formation of the large ribosomal subunit.</text>
</comment>
<dbReference type="PANTHER" id="PTHR19855:SF11">
    <property type="entry name" value="RIBOSOME BIOGENESIS PROTEIN WDR12"/>
    <property type="match status" value="1"/>
</dbReference>
<evidence type="ECO:0000256" key="5">
    <source>
        <dbReference type="ARBA" id="ARBA00023242"/>
    </source>
</evidence>
<comment type="subcellular location">
    <subcellularLocation>
        <location evidence="6">Nucleus</location>
        <location evidence="6">Nucleolus</location>
    </subcellularLocation>
    <subcellularLocation>
        <location evidence="6">Nucleus</location>
        <location evidence="6">Nucleoplasm</location>
    </subcellularLocation>
</comment>
<protein>
    <recommendedName>
        <fullName evidence="6">Ribosome biogenesis protein WDR12 homolog</fullName>
    </recommendedName>
</protein>
<dbReference type="GO" id="GO:0005730">
    <property type="term" value="C:nucleolus"/>
    <property type="evidence" value="ECO:0007669"/>
    <property type="project" value="UniProtKB-SubCell"/>
</dbReference>
<keyword evidence="3 7" id="KW-0853">WD repeat</keyword>
<feature type="repeat" description="WD" evidence="7">
    <location>
        <begin position="291"/>
        <end position="331"/>
    </location>
</feature>
<dbReference type="PROSITE" id="PS50082">
    <property type="entry name" value="WD_REPEATS_2"/>
    <property type="match status" value="5"/>
</dbReference>
<dbReference type="InterPro" id="IPR012972">
    <property type="entry name" value="NLE"/>
</dbReference>
<dbReference type="SUPFAM" id="SSF50978">
    <property type="entry name" value="WD40 repeat-like"/>
    <property type="match status" value="1"/>
</dbReference>
<evidence type="ECO:0000256" key="7">
    <source>
        <dbReference type="PROSITE-ProRule" id="PRU00221"/>
    </source>
</evidence>
<feature type="repeat" description="WD" evidence="7">
    <location>
        <begin position="189"/>
        <end position="211"/>
    </location>
</feature>
<dbReference type="SMART" id="SM00320">
    <property type="entry name" value="WD40"/>
    <property type="match status" value="7"/>
</dbReference>
<keyword evidence="10" id="KW-1185">Reference proteome</keyword>
<dbReference type="InterPro" id="IPR015943">
    <property type="entry name" value="WD40/YVTN_repeat-like_dom_sf"/>
</dbReference>
<dbReference type="GO" id="GO:0000466">
    <property type="term" value="P:maturation of 5.8S rRNA from tricistronic rRNA transcript (SSU-rRNA, 5.8S rRNA, LSU-rRNA)"/>
    <property type="evidence" value="ECO:0007669"/>
    <property type="project" value="UniProtKB-UniRule"/>
</dbReference>
<evidence type="ECO:0000256" key="2">
    <source>
        <dbReference type="ARBA" id="ARBA00022552"/>
    </source>
</evidence>
<feature type="repeat" description="WD" evidence="7">
    <location>
        <begin position="220"/>
        <end position="251"/>
    </location>
</feature>
<dbReference type="PANTHER" id="PTHR19855">
    <property type="entry name" value="WD40 REPEAT PROTEIN 12, 37"/>
    <property type="match status" value="1"/>
</dbReference>
<dbReference type="GO" id="GO:0000463">
    <property type="term" value="P:maturation of LSU-rRNA from tricistronic rRNA transcript (SSU-rRNA, 5.8S rRNA, LSU-rRNA)"/>
    <property type="evidence" value="ECO:0007669"/>
    <property type="project" value="UniProtKB-UniRule"/>
</dbReference>
<organism evidence="9 10">
    <name type="scientific">Marchantia polymorpha subsp. ruderalis</name>
    <dbReference type="NCBI Taxonomy" id="1480154"/>
    <lineage>
        <taxon>Eukaryota</taxon>
        <taxon>Viridiplantae</taxon>
        <taxon>Streptophyta</taxon>
        <taxon>Embryophyta</taxon>
        <taxon>Marchantiophyta</taxon>
        <taxon>Marchantiopsida</taxon>
        <taxon>Marchantiidae</taxon>
        <taxon>Marchantiales</taxon>
        <taxon>Marchantiaceae</taxon>
        <taxon>Marchantia</taxon>
    </lineage>
</organism>
<evidence type="ECO:0000256" key="6">
    <source>
        <dbReference type="HAMAP-Rule" id="MF_03029"/>
    </source>
</evidence>
<feature type="domain" description="NLE" evidence="8">
    <location>
        <begin position="17"/>
        <end position="80"/>
    </location>
</feature>
<dbReference type="InterPro" id="IPR036322">
    <property type="entry name" value="WD40_repeat_dom_sf"/>
</dbReference>
<dbReference type="InterPro" id="IPR020472">
    <property type="entry name" value="WD40_PAC1"/>
</dbReference>
<accession>A0A176VE62</accession>
<reference evidence="9" key="1">
    <citation type="submission" date="2016-03" db="EMBL/GenBank/DDBJ databases">
        <title>Mechanisms controlling the formation of the plant cell surface in tip-growing cells are functionally conserved among land plants.</title>
        <authorList>
            <person name="Honkanen S."/>
            <person name="Jones V.A."/>
            <person name="Morieri G."/>
            <person name="Champion C."/>
            <person name="Hetherington A.J."/>
            <person name="Kelly S."/>
            <person name="Saint-Marcoux D."/>
            <person name="Proust H."/>
            <person name="Prescott H."/>
            <person name="Dolan L."/>
        </authorList>
    </citation>
    <scope>NUCLEOTIDE SEQUENCE [LARGE SCALE GENOMIC DNA]</scope>
    <source>
        <tissue evidence="9">Whole gametophyte</tissue>
    </source>
</reference>
<dbReference type="GO" id="GO:0005654">
    <property type="term" value="C:nucleoplasm"/>
    <property type="evidence" value="ECO:0007669"/>
    <property type="project" value="UniProtKB-SubCell"/>
</dbReference>
<dbReference type="Pfam" id="PF08154">
    <property type="entry name" value="NLE"/>
    <property type="match status" value="1"/>
</dbReference>
<dbReference type="InterPro" id="IPR001680">
    <property type="entry name" value="WD40_rpt"/>
</dbReference>
<dbReference type="Pfam" id="PF00400">
    <property type="entry name" value="WD40"/>
    <property type="match status" value="6"/>
</dbReference>
<dbReference type="GO" id="GO:0030687">
    <property type="term" value="C:preribosome, large subunit precursor"/>
    <property type="evidence" value="ECO:0007669"/>
    <property type="project" value="UniProtKB-UniRule"/>
</dbReference>
<keyword evidence="5 6" id="KW-0539">Nucleus</keyword>
<dbReference type="PRINTS" id="PR00320">
    <property type="entry name" value="GPROTEINBRPT"/>
</dbReference>
<dbReference type="EMBL" id="LVLJ01003987">
    <property type="protein sequence ID" value="OAE18867.1"/>
    <property type="molecule type" value="Genomic_DNA"/>
</dbReference>
<gene>
    <name evidence="9" type="ORF">AXG93_1944s1030</name>
</gene>
<evidence type="ECO:0000313" key="10">
    <source>
        <dbReference type="Proteomes" id="UP000077202"/>
    </source>
</evidence>
<dbReference type="GO" id="GO:0043021">
    <property type="term" value="F:ribonucleoprotein complex binding"/>
    <property type="evidence" value="ECO:0007669"/>
    <property type="project" value="UniProtKB-UniRule"/>
</dbReference>
<sequence>MEENGKMSEADVQETQVQVRFTTKLRDEFRVVSTPFAVPSSLTRYGLSEVINALLGRDKPIPFDFLLDDELIRTSLEDLLLAKNLSAESILNIEYIPAVVPPIPKESQLHDDWVSAVDASLASYIVTGSYDTFARLWSVAGTCVGVLEGHTDAITSVSVIPTPGLIDAALALLLFQPLKAVSHGDNISIVTGSKDRTLRMWKVPTDNSSSIKTVKPTRCFKGHTSSVQSVAASPSGMQICSGSWDSSIMLWRTSEDALEPEEEEIAKKRKLAGPDVDTQLAETEVSAKATFDGHTQCVSAVAWAAEDYLFSVSWDHSVRSWNVETGANTSTMSCSKALHCLSVGGEGSALLATGGADNVLRVWDPRIVGVVAPILQLTSHKGWITSCKWHPRSTFHLLSASHDGTIKVWDTRAKVPLYTVEAHKDKVLCADWWKEDCIVSGGADSKLSIMREAKFNL</sequence>
<evidence type="ECO:0000313" key="9">
    <source>
        <dbReference type="EMBL" id="OAE18867.1"/>
    </source>
</evidence>
<keyword evidence="4" id="KW-0677">Repeat</keyword>
<evidence type="ECO:0000256" key="1">
    <source>
        <dbReference type="ARBA" id="ARBA00022517"/>
    </source>
</evidence>
<keyword evidence="1 6" id="KW-0690">Ribosome biogenesis</keyword>
<dbReference type="InterPro" id="IPR028599">
    <property type="entry name" value="WDR12/Ytm1"/>
</dbReference>
<evidence type="ECO:0000259" key="8">
    <source>
        <dbReference type="Pfam" id="PF08154"/>
    </source>
</evidence>
<feature type="repeat" description="WD" evidence="7">
    <location>
        <begin position="350"/>
        <end position="364"/>
    </location>
</feature>
<proteinExistence type="inferred from homology"/>
<comment type="caution">
    <text evidence="9">The sequence shown here is derived from an EMBL/GenBank/DDBJ whole genome shotgun (WGS) entry which is preliminary data.</text>
</comment>
<evidence type="ECO:0000256" key="4">
    <source>
        <dbReference type="ARBA" id="ARBA00022737"/>
    </source>
</evidence>
<dbReference type="PROSITE" id="PS50294">
    <property type="entry name" value="WD_REPEATS_REGION"/>
    <property type="match status" value="3"/>
</dbReference>
<dbReference type="CDD" id="cd00200">
    <property type="entry name" value="WD40"/>
    <property type="match status" value="1"/>
</dbReference>
<name>A0A176VE62_MARPO</name>
<dbReference type="AlphaFoldDB" id="A0A176VE62"/>
<keyword evidence="2 6" id="KW-0698">rRNA processing</keyword>
<dbReference type="Gene3D" id="2.130.10.10">
    <property type="entry name" value="YVTN repeat-like/Quinoprotein amine dehydrogenase"/>
    <property type="match status" value="2"/>
</dbReference>